<dbReference type="PROSITE" id="PS51257">
    <property type="entry name" value="PROKAR_LIPOPROTEIN"/>
    <property type="match status" value="1"/>
</dbReference>
<dbReference type="RefSeq" id="WP_150031502.1">
    <property type="nucleotide sequence ID" value="NZ_VWSH01000001.1"/>
</dbReference>
<dbReference type="AlphaFoldDB" id="A0A5M6CVB1"/>
<protein>
    <recommendedName>
        <fullName evidence="3">Lipoprotein</fullName>
    </recommendedName>
</protein>
<keyword evidence="2" id="KW-1185">Reference proteome</keyword>
<gene>
    <name evidence="1" type="ORF">F0919_04430</name>
</gene>
<accession>A0A5M6CVB1</accession>
<dbReference type="Proteomes" id="UP000323632">
    <property type="component" value="Unassembled WGS sequence"/>
</dbReference>
<proteinExistence type="predicted"/>
<evidence type="ECO:0000313" key="2">
    <source>
        <dbReference type="Proteomes" id="UP000323632"/>
    </source>
</evidence>
<dbReference type="EMBL" id="VWSH01000001">
    <property type="protein sequence ID" value="KAA5536925.1"/>
    <property type="molecule type" value="Genomic_DNA"/>
</dbReference>
<sequence length="94" mass="10698">MMTSGKLITILITALIITSCGKEEKPLTPKQIRQRADSIYKNNLKKMQQQAKEDYEKRLPIELKPKVDSILQRKMEAAPIPVFPEDNTGVDDTI</sequence>
<comment type="caution">
    <text evidence="1">The sequence shown here is derived from an EMBL/GenBank/DDBJ whole genome shotgun (WGS) entry which is preliminary data.</text>
</comment>
<organism evidence="1 2">
    <name type="scientific">Taibaiella lutea</name>
    <dbReference type="NCBI Taxonomy" id="2608001"/>
    <lineage>
        <taxon>Bacteria</taxon>
        <taxon>Pseudomonadati</taxon>
        <taxon>Bacteroidota</taxon>
        <taxon>Chitinophagia</taxon>
        <taxon>Chitinophagales</taxon>
        <taxon>Chitinophagaceae</taxon>
        <taxon>Taibaiella</taxon>
    </lineage>
</organism>
<evidence type="ECO:0008006" key="3">
    <source>
        <dbReference type="Google" id="ProtNLM"/>
    </source>
</evidence>
<evidence type="ECO:0000313" key="1">
    <source>
        <dbReference type="EMBL" id="KAA5536925.1"/>
    </source>
</evidence>
<reference evidence="1 2" key="1">
    <citation type="submission" date="2019-09" db="EMBL/GenBank/DDBJ databases">
        <title>Genome sequence and assembly of Taibaiella sp.</title>
        <authorList>
            <person name="Chhetri G."/>
        </authorList>
    </citation>
    <scope>NUCLEOTIDE SEQUENCE [LARGE SCALE GENOMIC DNA]</scope>
    <source>
        <strain evidence="1 2">KVB11</strain>
    </source>
</reference>
<name>A0A5M6CVB1_9BACT</name>